<dbReference type="SUPFAM" id="SSF50952">
    <property type="entry name" value="Soluble quinoprotein glucose dehydrogenase"/>
    <property type="match status" value="1"/>
</dbReference>
<evidence type="ECO:0000313" key="12">
    <source>
        <dbReference type="Proteomes" id="UP001474421"/>
    </source>
</evidence>
<dbReference type="GO" id="GO:0005576">
    <property type="term" value="C:extracellular region"/>
    <property type="evidence" value="ECO:0007669"/>
    <property type="project" value="UniProtKB-SubCell"/>
</dbReference>
<dbReference type="Pfam" id="PF03024">
    <property type="entry name" value="Folate_rec"/>
    <property type="match status" value="1"/>
</dbReference>
<evidence type="ECO:0000259" key="9">
    <source>
        <dbReference type="Pfam" id="PF03024"/>
    </source>
</evidence>
<protein>
    <submittedName>
        <fullName evidence="11">HHIP-like 1</fullName>
    </submittedName>
</protein>
<dbReference type="InterPro" id="IPR011041">
    <property type="entry name" value="Quinoprot_gluc/sorb_DH_b-prop"/>
</dbReference>
<feature type="domain" description="Folate receptor-like" evidence="9">
    <location>
        <begin position="29"/>
        <end position="132"/>
    </location>
</feature>
<dbReference type="Proteomes" id="UP001474421">
    <property type="component" value="Unassembled WGS sequence"/>
</dbReference>
<keyword evidence="12" id="KW-1185">Reference proteome</keyword>
<feature type="domain" description="Glucose/Sorbosone dehydrogenase" evidence="10">
    <location>
        <begin position="161"/>
        <end position="365"/>
    </location>
</feature>
<comment type="similarity">
    <text evidence="2">Belongs to the HHIP family.</text>
</comment>
<keyword evidence="4 8" id="KW-0732">Signal</keyword>
<evidence type="ECO:0000256" key="3">
    <source>
        <dbReference type="ARBA" id="ARBA00022525"/>
    </source>
</evidence>
<name>A0AAW1C4X9_CROAD</name>
<gene>
    <name evidence="11" type="ORF">NXF25_000624</name>
</gene>
<comment type="caution">
    <text evidence="11">The sequence shown here is derived from an EMBL/GenBank/DDBJ whole genome shotgun (WGS) entry which is preliminary data.</text>
</comment>
<dbReference type="AlphaFoldDB" id="A0AAW1C4X9"/>
<dbReference type="Pfam" id="PF07995">
    <property type="entry name" value="GSDH"/>
    <property type="match status" value="1"/>
</dbReference>
<feature type="region of interest" description="Disordered" evidence="7">
    <location>
        <begin position="476"/>
        <end position="498"/>
    </location>
</feature>
<evidence type="ECO:0000259" key="10">
    <source>
        <dbReference type="Pfam" id="PF07995"/>
    </source>
</evidence>
<dbReference type="PANTHER" id="PTHR19328:SF32">
    <property type="entry name" value="HHIP-LIKE PROTEIN 1"/>
    <property type="match status" value="1"/>
</dbReference>
<feature type="chain" id="PRO_5043452389" evidence="8">
    <location>
        <begin position="26"/>
        <end position="519"/>
    </location>
</feature>
<evidence type="ECO:0000256" key="8">
    <source>
        <dbReference type="SAM" id="SignalP"/>
    </source>
</evidence>
<keyword evidence="6" id="KW-0325">Glycoprotein</keyword>
<feature type="signal peptide" evidence="8">
    <location>
        <begin position="1"/>
        <end position="25"/>
    </location>
</feature>
<evidence type="ECO:0000256" key="6">
    <source>
        <dbReference type="ARBA" id="ARBA00023180"/>
    </source>
</evidence>
<evidence type="ECO:0000256" key="4">
    <source>
        <dbReference type="ARBA" id="ARBA00022729"/>
    </source>
</evidence>
<dbReference type="Gene3D" id="2.120.10.30">
    <property type="entry name" value="TolB, C-terminal domain"/>
    <property type="match status" value="1"/>
</dbReference>
<reference evidence="11 12" key="1">
    <citation type="journal article" date="2024" name="Proc. Natl. Acad. Sci. U.S.A.">
        <title>The genetic regulatory architecture and epigenomic basis for age-related changes in rattlesnake venom.</title>
        <authorList>
            <person name="Hogan M.P."/>
            <person name="Holding M.L."/>
            <person name="Nystrom G.S."/>
            <person name="Colston T.J."/>
            <person name="Bartlett D.A."/>
            <person name="Mason A.J."/>
            <person name="Ellsworth S.A."/>
            <person name="Rautsaw R.M."/>
            <person name="Lawrence K.C."/>
            <person name="Strickland J.L."/>
            <person name="He B."/>
            <person name="Fraser P."/>
            <person name="Margres M.J."/>
            <person name="Gilbert D.M."/>
            <person name="Gibbs H.L."/>
            <person name="Parkinson C.L."/>
            <person name="Rokyta D.R."/>
        </authorList>
    </citation>
    <scope>NUCLEOTIDE SEQUENCE [LARGE SCALE GENOMIC DNA]</scope>
    <source>
        <strain evidence="11">DRR0105</strain>
    </source>
</reference>
<dbReference type="InterPro" id="IPR018143">
    <property type="entry name" value="Folate_rcpt-like"/>
</dbReference>
<dbReference type="PANTHER" id="PTHR19328">
    <property type="entry name" value="HEDGEHOG-INTERACTING PROTEIN"/>
    <property type="match status" value="1"/>
</dbReference>
<evidence type="ECO:0000256" key="1">
    <source>
        <dbReference type="ARBA" id="ARBA00004613"/>
    </source>
</evidence>
<dbReference type="EMBL" id="JAOTOJ010000001">
    <property type="protein sequence ID" value="KAK9409449.1"/>
    <property type="molecule type" value="Genomic_DNA"/>
</dbReference>
<evidence type="ECO:0000313" key="11">
    <source>
        <dbReference type="EMBL" id="KAK9409449.1"/>
    </source>
</evidence>
<comment type="subcellular location">
    <subcellularLocation>
        <location evidence="1">Secreted</location>
    </subcellularLocation>
</comment>
<feature type="compositionally biased region" description="Basic and acidic residues" evidence="7">
    <location>
        <begin position="482"/>
        <end position="491"/>
    </location>
</feature>
<evidence type="ECO:0000256" key="2">
    <source>
        <dbReference type="ARBA" id="ARBA00010658"/>
    </source>
</evidence>
<proteinExistence type="inferred from homology"/>
<dbReference type="InterPro" id="IPR011042">
    <property type="entry name" value="6-blade_b-propeller_TolB-like"/>
</dbReference>
<accession>A0AAW1C4X9</accession>
<keyword evidence="5" id="KW-1015">Disulfide bond</keyword>
<dbReference type="InterPro" id="IPR012938">
    <property type="entry name" value="Glc/Sorbosone_DH"/>
</dbReference>
<keyword evidence="3" id="KW-0964">Secreted</keyword>
<evidence type="ECO:0000256" key="5">
    <source>
        <dbReference type="ARBA" id="ARBA00023157"/>
    </source>
</evidence>
<evidence type="ECO:0000256" key="7">
    <source>
        <dbReference type="SAM" id="MobiDB-lite"/>
    </source>
</evidence>
<organism evidence="11 12">
    <name type="scientific">Crotalus adamanteus</name>
    <name type="common">Eastern diamondback rattlesnake</name>
    <dbReference type="NCBI Taxonomy" id="8729"/>
    <lineage>
        <taxon>Eukaryota</taxon>
        <taxon>Metazoa</taxon>
        <taxon>Chordata</taxon>
        <taxon>Craniata</taxon>
        <taxon>Vertebrata</taxon>
        <taxon>Euteleostomi</taxon>
        <taxon>Lepidosauria</taxon>
        <taxon>Squamata</taxon>
        <taxon>Bifurcata</taxon>
        <taxon>Unidentata</taxon>
        <taxon>Episquamata</taxon>
        <taxon>Toxicofera</taxon>
        <taxon>Serpentes</taxon>
        <taxon>Colubroidea</taxon>
        <taxon>Viperidae</taxon>
        <taxon>Crotalinae</taxon>
        <taxon>Crotalus</taxon>
    </lineage>
</organism>
<sequence length="519" mass="58793">MARVPGRRSWAPVALLALFTELASSHPQCLDFKPPFKPPRPLTFCVQYSNFGCCDAGRDAVLLERYYRISEHFDQATYTACASHLQNLLCQECSPYAAHLYDAEDPSTPERTVPGLCQDYCIQVWQDFEVQYEERIRISEFRISPGDMNSVDHGSERIILEIEEPASNHNGGEVLFGDDSYLYIFTGDGGMAGDPFGKYGNAQNKSTLLGKVLRISVENNDVGPLYQIPPDNPFINESKARPEVYAYGARNMWRCSFDRGDPTTKEGKGRLFCGDVGQNKFEEIDIVEKGRNYGWRAREGFSCYDKKLCTNSSLDDVLPIYAYPHKMGKSVTGGYVYRGCESPNLNGLYIFGDFMSGRLMSLKENHKSGEWQYNEICMGTGQTCMFPGLINNYYQYIISFAEDEAGELYFMSTRIPSATAPNGVIYKIVDTSRRTSPGKCHVDPLPVKVKGRLIKFAPKEKLIVKMPTRDPKIKATTRVPARSKESERMADDYYSTKTQTFKAQERRKAWEETTSKKEE</sequence>